<keyword evidence="2" id="KW-1185">Reference proteome</keyword>
<name>A0ABV7WFF0_9MICO</name>
<comment type="caution">
    <text evidence="1">The sequence shown here is derived from an EMBL/GenBank/DDBJ whole genome shotgun (WGS) entry which is preliminary data.</text>
</comment>
<evidence type="ECO:0000313" key="1">
    <source>
        <dbReference type="EMBL" id="MFC3687801.1"/>
    </source>
</evidence>
<gene>
    <name evidence="1" type="ORF">ACFOLH_05530</name>
</gene>
<protein>
    <recommendedName>
        <fullName evidence="3">Cell shape protein MreC</fullName>
    </recommendedName>
</protein>
<reference evidence="2" key="1">
    <citation type="journal article" date="2019" name="Int. J. Syst. Evol. Microbiol.">
        <title>The Global Catalogue of Microorganisms (GCM) 10K type strain sequencing project: providing services to taxonomists for standard genome sequencing and annotation.</title>
        <authorList>
            <consortium name="The Broad Institute Genomics Platform"/>
            <consortium name="The Broad Institute Genome Sequencing Center for Infectious Disease"/>
            <person name="Wu L."/>
            <person name="Ma J."/>
        </authorList>
    </citation>
    <scope>NUCLEOTIDE SEQUENCE [LARGE SCALE GENOMIC DNA]</scope>
    <source>
        <strain evidence="2">NCAIM B.02333</strain>
    </source>
</reference>
<organism evidence="1 2">
    <name type="scientific">Aquipuribacter hungaricus</name>
    <dbReference type="NCBI Taxonomy" id="545624"/>
    <lineage>
        <taxon>Bacteria</taxon>
        <taxon>Bacillati</taxon>
        <taxon>Actinomycetota</taxon>
        <taxon>Actinomycetes</taxon>
        <taxon>Micrococcales</taxon>
        <taxon>Intrasporangiaceae</taxon>
        <taxon>Aquipuribacter</taxon>
    </lineage>
</organism>
<dbReference type="Proteomes" id="UP001595685">
    <property type="component" value="Unassembled WGS sequence"/>
</dbReference>
<proteinExistence type="predicted"/>
<dbReference type="EMBL" id="JBHRWW010000003">
    <property type="protein sequence ID" value="MFC3687801.1"/>
    <property type="molecule type" value="Genomic_DNA"/>
</dbReference>
<dbReference type="RefSeq" id="WP_340295613.1">
    <property type="nucleotide sequence ID" value="NZ_JBBEOI010000269.1"/>
</dbReference>
<accession>A0ABV7WFF0</accession>
<sequence length="177" mass="18732">MRWDALFADLEAQLEGEQRAALDAEVAERVRIERQQVTLVDRLRAHVGTALVLDTGRLSVRGTVREVGADFVLLDDEGGGYAVVPVAALEGVVGLGRAVAPPPGAVLRRLRLTAALRGLVRDRAEVQVLTAGTELRGVPAAVGADHLDLVLLSAGERDASAGPRTVPLAALRLVRSR</sequence>
<evidence type="ECO:0008006" key="3">
    <source>
        <dbReference type="Google" id="ProtNLM"/>
    </source>
</evidence>
<evidence type="ECO:0000313" key="2">
    <source>
        <dbReference type="Proteomes" id="UP001595685"/>
    </source>
</evidence>